<dbReference type="RefSeq" id="WP_183672700.1">
    <property type="nucleotide sequence ID" value="NZ_CBCRYX010000003.1"/>
</dbReference>
<organism evidence="1 2">
    <name type="scientific">Nosocomiicoccus ampullae</name>
    <dbReference type="NCBI Taxonomy" id="489910"/>
    <lineage>
        <taxon>Bacteria</taxon>
        <taxon>Bacillati</taxon>
        <taxon>Bacillota</taxon>
        <taxon>Bacilli</taxon>
        <taxon>Bacillales</taxon>
        <taxon>Staphylococcaceae</taxon>
        <taxon>Nosocomiicoccus</taxon>
    </lineage>
</organism>
<dbReference type="AlphaFoldDB" id="A0A9Q2CXK5"/>
<name>A0A9Q2CXK5_9STAP</name>
<keyword evidence="2" id="KW-1185">Reference proteome</keyword>
<evidence type="ECO:0000313" key="1">
    <source>
        <dbReference type="EMBL" id="MBB5175267.1"/>
    </source>
</evidence>
<dbReference type="EMBL" id="JACHHF010000001">
    <property type="protein sequence ID" value="MBB5175267.1"/>
    <property type="molecule type" value="Genomic_DNA"/>
</dbReference>
<proteinExistence type="predicted"/>
<gene>
    <name evidence="1" type="ORF">HNQ45_000125</name>
</gene>
<sequence length="72" mass="8614">MRIFTEEEIEKWIDYTDEEVLPKEEFLGRCFACGEFLNTVELPEGPEKKIVCLRDRGYFIDQYEFLVKDGEI</sequence>
<protein>
    <submittedName>
        <fullName evidence="1">Uncharacterized protein</fullName>
    </submittedName>
</protein>
<evidence type="ECO:0000313" key="2">
    <source>
        <dbReference type="Proteomes" id="UP000579136"/>
    </source>
</evidence>
<dbReference type="Proteomes" id="UP000579136">
    <property type="component" value="Unassembled WGS sequence"/>
</dbReference>
<reference evidence="1 2" key="1">
    <citation type="submission" date="2020-08" db="EMBL/GenBank/DDBJ databases">
        <title>Genomic Encyclopedia of Type Strains, Phase IV (KMG-IV): sequencing the most valuable type-strain genomes for metagenomic binning, comparative biology and taxonomic classification.</title>
        <authorList>
            <person name="Goeker M."/>
        </authorList>
    </citation>
    <scope>NUCLEOTIDE SEQUENCE [LARGE SCALE GENOMIC DNA]</scope>
    <source>
        <strain evidence="1 2">DSM 19163</strain>
    </source>
</reference>
<accession>A0A9Q2CXK5</accession>
<comment type="caution">
    <text evidence="1">The sequence shown here is derived from an EMBL/GenBank/DDBJ whole genome shotgun (WGS) entry which is preliminary data.</text>
</comment>